<evidence type="ECO:0000256" key="1">
    <source>
        <dbReference type="SAM" id="SignalP"/>
    </source>
</evidence>
<keyword evidence="3" id="KW-1185">Reference proteome</keyword>
<feature type="signal peptide" evidence="1">
    <location>
        <begin position="1"/>
        <end position="31"/>
    </location>
</feature>
<feature type="chain" id="PRO_5035857250" description="Secreted protein" evidence="1">
    <location>
        <begin position="32"/>
        <end position="94"/>
    </location>
</feature>
<keyword evidence="1" id="KW-0732">Signal</keyword>
<protein>
    <recommendedName>
        <fullName evidence="4">Secreted protein</fullName>
    </recommendedName>
</protein>
<evidence type="ECO:0008006" key="4">
    <source>
        <dbReference type="Google" id="ProtNLM"/>
    </source>
</evidence>
<accession>A0A8S1Y676</accession>
<reference evidence="2" key="1">
    <citation type="submission" date="2021-01" db="EMBL/GenBank/DDBJ databases">
        <authorList>
            <consortium name="Genoscope - CEA"/>
            <person name="William W."/>
        </authorList>
    </citation>
    <scope>NUCLEOTIDE SEQUENCE</scope>
</reference>
<name>A0A8S1Y676_PAROT</name>
<dbReference type="EMBL" id="CAJJDP010000142">
    <property type="protein sequence ID" value="CAD8207422.1"/>
    <property type="molecule type" value="Genomic_DNA"/>
</dbReference>
<dbReference type="AlphaFoldDB" id="A0A8S1Y676"/>
<evidence type="ECO:0000313" key="2">
    <source>
        <dbReference type="EMBL" id="CAD8207422.1"/>
    </source>
</evidence>
<evidence type="ECO:0000313" key="3">
    <source>
        <dbReference type="Proteomes" id="UP000683925"/>
    </source>
</evidence>
<gene>
    <name evidence="2" type="ORF">POCTA_138.1.T1410019</name>
</gene>
<dbReference type="Proteomes" id="UP000683925">
    <property type="component" value="Unassembled WGS sequence"/>
</dbReference>
<comment type="caution">
    <text evidence="2">The sequence shown here is derived from an EMBL/GenBank/DDBJ whole genome shotgun (WGS) entry which is preliminary data.</text>
</comment>
<sequence>MKMMRRYTFNVIPHVLIALALQHLIVQGAKAVQIEDGQKILRHVFAHMDTLRLKVYVILLMKYIQILNLMKFLKIQQVVFANLVIFIWKLIKNA</sequence>
<proteinExistence type="predicted"/>
<organism evidence="2 3">
    <name type="scientific">Paramecium octaurelia</name>
    <dbReference type="NCBI Taxonomy" id="43137"/>
    <lineage>
        <taxon>Eukaryota</taxon>
        <taxon>Sar</taxon>
        <taxon>Alveolata</taxon>
        <taxon>Ciliophora</taxon>
        <taxon>Intramacronucleata</taxon>
        <taxon>Oligohymenophorea</taxon>
        <taxon>Peniculida</taxon>
        <taxon>Parameciidae</taxon>
        <taxon>Paramecium</taxon>
    </lineage>
</organism>